<dbReference type="PROSITE" id="PS50086">
    <property type="entry name" value="TBC_RABGAP"/>
    <property type="match status" value="1"/>
</dbReference>
<proteinExistence type="predicted"/>
<organism evidence="4 5">
    <name type="scientific">Geotrichum candidum</name>
    <name type="common">Oospora lactis</name>
    <name type="synonym">Dipodascus geotrichum</name>
    <dbReference type="NCBI Taxonomy" id="1173061"/>
    <lineage>
        <taxon>Eukaryota</taxon>
        <taxon>Fungi</taxon>
        <taxon>Dikarya</taxon>
        <taxon>Ascomycota</taxon>
        <taxon>Saccharomycotina</taxon>
        <taxon>Dipodascomycetes</taxon>
        <taxon>Dipodascales</taxon>
        <taxon>Dipodascaceae</taxon>
        <taxon>Geotrichum</taxon>
    </lineage>
</organism>
<evidence type="ECO:0000313" key="5">
    <source>
        <dbReference type="Proteomes" id="UP000242525"/>
    </source>
</evidence>
<feature type="region of interest" description="Disordered" evidence="2">
    <location>
        <begin position="737"/>
        <end position="791"/>
    </location>
</feature>
<evidence type="ECO:0000259" key="3">
    <source>
        <dbReference type="PROSITE" id="PS50086"/>
    </source>
</evidence>
<accession>A0A0J9XHV2</accession>
<evidence type="ECO:0000256" key="2">
    <source>
        <dbReference type="SAM" id="MobiDB-lite"/>
    </source>
</evidence>
<evidence type="ECO:0000256" key="1">
    <source>
        <dbReference type="ARBA" id="ARBA00022468"/>
    </source>
</evidence>
<feature type="region of interest" description="Disordered" evidence="2">
    <location>
        <begin position="593"/>
        <end position="693"/>
    </location>
</feature>
<dbReference type="Gene3D" id="1.10.472.80">
    <property type="entry name" value="Ypt/Rab-GAP domain of gyp1p, domain 3"/>
    <property type="match status" value="1"/>
</dbReference>
<dbReference type="OrthoDB" id="27140at2759"/>
<feature type="compositionally biased region" description="Polar residues" evidence="2">
    <location>
        <begin position="593"/>
        <end position="608"/>
    </location>
</feature>
<dbReference type="Gene3D" id="1.10.8.270">
    <property type="entry name" value="putative rabgap domain of human tbc1 domain family member 14 like domains"/>
    <property type="match status" value="1"/>
</dbReference>
<feature type="compositionally biased region" description="Acidic residues" evidence="2">
    <location>
        <begin position="780"/>
        <end position="791"/>
    </location>
</feature>
<comment type="caution">
    <text evidence="4">The sequence shown here is derived from an EMBL/GenBank/DDBJ whole genome shotgun (WGS) entry which is preliminary data.</text>
</comment>
<dbReference type="FunFam" id="1.10.8.270:FF:000031">
    <property type="entry name" value="TBC1 domain family member 5"/>
    <property type="match status" value="1"/>
</dbReference>
<feature type="domain" description="Rab-GAP TBC" evidence="3">
    <location>
        <begin position="33"/>
        <end position="303"/>
    </location>
</feature>
<name>A0A0J9XHV2_GEOCN</name>
<dbReference type="STRING" id="1173061.A0A0J9XHV2"/>
<reference evidence="4" key="1">
    <citation type="submission" date="2014-03" db="EMBL/GenBank/DDBJ databases">
        <authorList>
            <person name="Casaregola S."/>
        </authorList>
    </citation>
    <scope>NUCLEOTIDE SEQUENCE [LARGE SCALE GENOMIC DNA]</scope>
    <source>
        <strain evidence="4">CLIB 918</strain>
    </source>
</reference>
<dbReference type="EMBL" id="CCBN010000017">
    <property type="protein sequence ID" value="CDO56911.1"/>
    <property type="molecule type" value="Genomic_DNA"/>
</dbReference>
<evidence type="ECO:0000313" key="4">
    <source>
        <dbReference type="EMBL" id="CDO56911.1"/>
    </source>
</evidence>
<dbReference type="InterPro" id="IPR000195">
    <property type="entry name" value="Rab-GAP-TBC_dom"/>
</dbReference>
<feature type="region of interest" description="Disordered" evidence="2">
    <location>
        <begin position="383"/>
        <end position="430"/>
    </location>
</feature>
<feature type="compositionally biased region" description="Polar residues" evidence="2">
    <location>
        <begin position="630"/>
        <end position="684"/>
    </location>
</feature>
<dbReference type="Proteomes" id="UP000242525">
    <property type="component" value="Unassembled WGS sequence"/>
</dbReference>
<dbReference type="SMART" id="SM00164">
    <property type="entry name" value="TBC"/>
    <property type="match status" value="1"/>
</dbReference>
<dbReference type="GO" id="GO:0005096">
    <property type="term" value="F:GTPase activator activity"/>
    <property type="evidence" value="ECO:0007669"/>
    <property type="project" value="UniProtKB-KW"/>
</dbReference>
<dbReference type="PANTHER" id="PTHR22957:SF337">
    <property type="entry name" value="TBC1 DOMAIN FAMILY MEMBER 5"/>
    <property type="match status" value="1"/>
</dbReference>
<dbReference type="AlphaFoldDB" id="A0A0J9XHV2"/>
<gene>
    <name evidence="4" type="ORF">BN980_GECA17s01902g</name>
</gene>
<dbReference type="PANTHER" id="PTHR22957">
    <property type="entry name" value="TBC1 DOMAIN FAMILY MEMBER GTPASE-ACTIVATING PROTEIN"/>
    <property type="match status" value="1"/>
</dbReference>
<dbReference type="SUPFAM" id="SSF47923">
    <property type="entry name" value="Ypt/Rab-GAP domain of gyp1p"/>
    <property type="match status" value="2"/>
</dbReference>
<dbReference type="FunFam" id="1.10.472.80:FF:000038">
    <property type="entry name" value="TBC1 domain family member 5"/>
    <property type="match status" value="1"/>
</dbReference>
<sequence length="791" mass="87036">MDEVFNWKKLRATYPELSVLKRAILSGHLIIKDTKTTPRSLLWKLFLVLKSYDPTIWHQLLTKNRLKYKALLDKFVTVDGDANNSAAAISTATTSSPTNGKLNLVSEEALLDPLSDTWYGPGDEKLTDEQLLDIITKDVERTYPDIDFFRQEEIQKSLTNILFIYAKVNQDISYKQGMHELAAPMLWVLAKDAQGIKTDDPTFITMFDSNSIEADAYEMFNQVMKSAKAWYLNDAETIPPIVAKSIHIQDDLVQRADPELYHTLKENNIEPQIWGIRWIRLLFGREFGFDNMLALWDALFANFEQRPDDVEDQLEIIDYVCVVMLLRVKDLIINGDHTDILTTLLNYPVEEQTYETMYLYVTNASYLQRNLSPSAGKYIADQYKSSSRKGTGNKPDFFKSPPGTPTGWSNSSNPGSPISRVNSNHASTASRPLSRVGFDSLMDKAKIYSKSMIDQTQKWDVDRIVRQKLIDVRTKAKHGLDNAINAKMQVETPSSAVGTDQGRALRLIAERDLRDEQLAAIIAKALNVLEVKTKASSNDNEVENAFQCLRQVEKCLKDPSAFVSIDSVPLSAHGSNPAISGLLPSNDVNDIKGSSSKIAANPALTTPTVAPARSRSPSPGKVPMGEPATPATNFPQPSLSTSSRQSNETSDVYATPITSTKPDMTTSPAADTSRGTSSTESTPTRKIFKSPARTSLAQSEFAWMVSEPSTSTSDSPGFVKSKFGGGASKKKKMLFGGVGSTSSASNSSRFEKTLGSSTAVSAADLGGTAGPELARAAVPEEADDNNLFELK</sequence>
<dbReference type="Pfam" id="PF00566">
    <property type="entry name" value="RabGAP-TBC"/>
    <property type="match status" value="1"/>
</dbReference>
<protein>
    <submittedName>
        <fullName evidence="4">Similar to Saccharomyces cerevisiae YJL044C GYP6 GTPase-activating protein (GAP) for the yeast Rab family member,Ypt6</fullName>
    </submittedName>
</protein>
<keyword evidence="5" id="KW-1185">Reference proteome</keyword>
<feature type="compositionally biased region" description="Polar residues" evidence="2">
    <location>
        <begin position="406"/>
        <end position="430"/>
    </location>
</feature>
<keyword evidence="1" id="KW-0343">GTPase activation</keyword>
<dbReference type="InterPro" id="IPR035969">
    <property type="entry name" value="Rab-GAP_TBC_sf"/>
</dbReference>